<accession>A0A9N8E3G1</accession>
<evidence type="ECO:0000256" key="1">
    <source>
        <dbReference type="SAM" id="MobiDB-lite"/>
    </source>
</evidence>
<protein>
    <submittedName>
        <fullName evidence="3">Uncharacterized protein</fullName>
    </submittedName>
</protein>
<dbReference type="EMBL" id="CAICTM010000514">
    <property type="protein sequence ID" value="CAB9512039.1"/>
    <property type="molecule type" value="Genomic_DNA"/>
</dbReference>
<reference evidence="3" key="1">
    <citation type="submission" date="2020-06" db="EMBL/GenBank/DDBJ databases">
        <authorList>
            <consortium name="Plant Systems Biology data submission"/>
        </authorList>
    </citation>
    <scope>NUCLEOTIDE SEQUENCE</scope>
    <source>
        <strain evidence="3">D6</strain>
    </source>
</reference>
<keyword evidence="4" id="KW-1185">Reference proteome</keyword>
<feature type="compositionally biased region" description="Basic and acidic residues" evidence="1">
    <location>
        <begin position="189"/>
        <end position="198"/>
    </location>
</feature>
<keyword evidence="2" id="KW-0472">Membrane</keyword>
<dbReference type="AlphaFoldDB" id="A0A9N8E3G1"/>
<organism evidence="3 4">
    <name type="scientific">Seminavis robusta</name>
    <dbReference type="NCBI Taxonomy" id="568900"/>
    <lineage>
        <taxon>Eukaryota</taxon>
        <taxon>Sar</taxon>
        <taxon>Stramenopiles</taxon>
        <taxon>Ochrophyta</taxon>
        <taxon>Bacillariophyta</taxon>
        <taxon>Bacillariophyceae</taxon>
        <taxon>Bacillariophycidae</taxon>
        <taxon>Naviculales</taxon>
        <taxon>Naviculaceae</taxon>
        <taxon>Seminavis</taxon>
    </lineage>
</organism>
<name>A0A9N8E3G1_9STRA</name>
<evidence type="ECO:0000313" key="3">
    <source>
        <dbReference type="EMBL" id="CAB9512039.1"/>
    </source>
</evidence>
<feature type="compositionally biased region" description="Basic and acidic residues" evidence="1">
    <location>
        <begin position="207"/>
        <end position="216"/>
    </location>
</feature>
<feature type="compositionally biased region" description="Basic and acidic residues" evidence="1">
    <location>
        <begin position="246"/>
        <end position="257"/>
    </location>
</feature>
<sequence length="257" mass="28582">MALRLLEDLSNNNNTASSVASNETVSIPVLCLTTSPCATQTSVVVVEWDADTEGLPNITTEGILLLSVLGMAIFFVTLVVLVRCHHRFNGIWRCIVLTGQSCDLIEVVVVAMIGLPLAIILGVVAAVLYLWDLLLSLLLPDHNKKKKKKDNSDMRMTATQDEDELSGNHSRRHSDGDLSLDTGRIGESFNEHQARKETFDDDDDEENQMKKVAPLDKDDDDNNKNAKMALQDTRMVRDNNSNNNRFQDEHLGLEHNA</sequence>
<feature type="transmembrane region" description="Helical" evidence="2">
    <location>
        <begin position="94"/>
        <end position="113"/>
    </location>
</feature>
<gene>
    <name evidence="3" type="ORF">SEMRO_515_G158280.1</name>
</gene>
<feature type="transmembrane region" description="Helical" evidence="2">
    <location>
        <begin position="119"/>
        <end position="139"/>
    </location>
</feature>
<keyword evidence="2" id="KW-0812">Transmembrane</keyword>
<evidence type="ECO:0000313" key="4">
    <source>
        <dbReference type="Proteomes" id="UP001153069"/>
    </source>
</evidence>
<evidence type="ECO:0000256" key="2">
    <source>
        <dbReference type="SAM" id="Phobius"/>
    </source>
</evidence>
<proteinExistence type="predicted"/>
<feature type="region of interest" description="Disordered" evidence="1">
    <location>
        <begin position="144"/>
        <end position="257"/>
    </location>
</feature>
<dbReference type="Proteomes" id="UP001153069">
    <property type="component" value="Unassembled WGS sequence"/>
</dbReference>
<keyword evidence="2" id="KW-1133">Transmembrane helix</keyword>
<comment type="caution">
    <text evidence="3">The sequence shown here is derived from an EMBL/GenBank/DDBJ whole genome shotgun (WGS) entry which is preliminary data.</text>
</comment>
<feature type="transmembrane region" description="Helical" evidence="2">
    <location>
        <begin position="63"/>
        <end position="82"/>
    </location>
</feature>